<name>Q3JIP4_BURP1</name>
<dbReference type="EMBL" id="CP000125">
    <property type="protein sequence ID" value="ABA52748.1"/>
    <property type="molecule type" value="Genomic_DNA"/>
</dbReference>
<gene>
    <name evidence="1" type="ordered locus">BURPS1710b_A1402</name>
</gene>
<dbReference type="KEGG" id="bpm:BURPS1710b_A1402"/>
<dbReference type="HOGENOM" id="CLU_3395524_0_0_4"/>
<sequence>MAHACAHRAIEDATPYRLKRIALPASRSRRG</sequence>
<evidence type="ECO:0000313" key="2">
    <source>
        <dbReference type="Proteomes" id="UP000002700"/>
    </source>
</evidence>
<accession>Q3JIP4</accession>
<dbReference type="Proteomes" id="UP000002700">
    <property type="component" value="Chromosome II"/>
</dbReference>
<evidence type="ECO:0000313" key="1">
    <source>
        <dbReference type="EMBL" id="ABA52748.1"/>
    </source>
</evidence>
<organism evidence="1 2">
    <name type="scientific">Burkholderia pseudomallei (strain 1710b)</name>
    <dbReference type="NCBI Taxonomy" id="320372"/>
    <lineage>
        <taxon>Bacteria</taxon>
        <taxon>Pseudomonadati</taxon>
        <taxon>Pseudomonadota</taxon>
        <taxon>Betaproteobacteria</taxon>
        <taxon>Burkholderiales</taxon>
        <taxon>Burkholderiaceae</taxon>
        <taxon>Burkholderia</taxon>
        <taxon>pseudomallei group</taxon>
    </lineage>
</organism>
<dbReference type="EnsemblBacteria" id="ABA52748">
    <property type="protein sequence ID" value="ABA52748"/>
    <property type="gene ID" value="BURPS1710b_A1402"/>
</dbReference>
<protein>
    <submittedName>
        <fullName evidence="1">Uncharacterized protein</fullName>
    </submittedName>
</protein>
<reference evidence="1 2" key="1">
    <citation type="submission" date="2005-09" db="EMBL/GenBank/DDBJ databases">
        <authorList>
            <person name="Woods D.E."/>
            <person name="Nierman W.C."/>
        </authorList>
    </citation>
    <scope>NUCLEOTIDE SEQUENCE [LARGE SCALE GENOMIC DNA]</scope>
    <source>
        <strain evidence="1 2">1710b</strain>
    </source>
</reference>
<proteinExistence type="predicted"/>
<dbReference type="AlphaFoldDB" id="Q3JIP4"/>